<dbReference type="Proteomes" id="UP000188481">
    <property type="component" value="Unassembled WGS sequence"/>
</dbReference>
<keyword evidence="2" id="KW-1185">Reference proteome</keyword>
<dbReference type="RefSeq" id="WP_077541472.1">
    <property type="nucleotide sequence ID" value="NZ_MLHN01000005.1"/>
</dbReference>
<protein>
    <submittedName>
        <fullName evidence="1">Uncharacterized protein</fullName>
    </submittedName>
</protein>
<evidence type="ECO:0000313" key="2">
    <source>
        <dbReference type="Proteomes" id="UP000188481"/>
    </source>
</evidence>
<sequence>MAYINQEMKKALLWEVEKVLPKSWKVSARIKNSMKICLTLKLDKKSKAEYEDYLEKMAGAQTLQAKQKLKEETKVVFLINRIREALNSKNYDNSIVEQDFHQVNYYSEVLIA</sequence>
<comment type="caution">
    <text evidence="1">The sequence shown here is derived from an EMBL/GenBank/DDBJ whole genome shotgun (WGS) entry which is preliminary data.</text>
</comment>
<accession>A0A1V3J7U9</accession>
<proteinExistence type="predicted"/>
<evidence type="ECO:0000313" key="1">
    <source>
        <dbReference type="EMBL" id="OOF51430.1"/>
    </source>
</evidence>
<name>A0A1V3J7U9_9PAST</name>
<reference evidence="1 2" key="1">
    <citation type="submission" date="2016-10" db="EMBL/GenBank/DDBJ databases">
        <title>Rodentibacter gen. nov. and new species.</title>
        <authorList>
            <person name="Christensen H."/>
        </authorList>
    </citation>
    <scope>NUCLEOTIDE SEQUENCE [LARGE SCALE GENOMIC DNA]</scope>
    <source>
        <strain evidence="2">ppn416</strain>
    </source>
</reference>
<dbReference type="AlphaFoldDB" id="A0A1V3J7U9"/>
<organism evidence="1 2">
    <name type="scientific">Rodentibacter genomosp. 1</name>
    <dbReference type="NCBI Taxonomy" id="1908264"/>
    <lineage>
        <taxon>Bacteria</taxon>
        <taxon>Pseudomonadati</taxon>
        <taxon>Pseudomonadota</taxon>
        <taxon>Gammaproteobacteria</taxon>
        <taxon>Pasteurellales</taxon>
        <taxon>Pasteurellaceae</taxon>
        <taxon>Rodentibacter</taxon>
    </lineage>
</organism>
<dbReference type="EMBL" id="MLHN01000005">
    <property type="protein sequence ID" value="OOF51430.1"/>
    <property type="molecule type" value="Genomic_DNA"/>
</dbReference>
<gene>
    <name evidence="1" type="ORF">BKK54_03195</name>
</gene>